<dbReference type="Gene3D" id="3.40.710.10">
    <property type="entry name" value="DD-peptidase/beta-lactamase superfamily"/>
    <property type="match status" value="1"/>
</dbReference>
<dbReference type="EMBL" id="FPIZ01000012">
    <property type="protein sequence ID" value="SFW71418.1"/>
    <property type="molecule type" value="Genomic_DNA"/>
</dbReference>
<dbReference type="GO" id="GO:0046677">
    <property type="term" value="P:response to antibiotic"/>
    <property type="evidence" value="ECO:0007669"/>
    <property type="project" value="UniProtKB-KW"/>
</dbReference>
<evidence type="ECO:0000256" key="5">
    <source>
        <dbReference type="ARBA" id="ARBA00022801"/>
    </source>
</evidence>
<evidence type="ECO:0000313" key="9">
    <source>
        <dbReference type="EMBL" id="SFW71418.1"/>
    </source>
</evidence>
<dbReference type="Proteomes" id="UP000183788">
    <property type="component" value="Unassembled WGS sequence"/>
</dbReference>
<dbReference type="InterPro" id="IPR050515">
    <property type="entry name" value="Beta-lactam/transpept"/>
</dbReference>
<dbReference type="STRING" id="1004.SAMN05661012_03767"/>
<dbReference type="AlphaFoldDB" id="A0A1K1RGP9"/>
<evidence type="ECO:0000256" key="4">
    <source>
        <dbReference type="ARBA" id="ARBA00022729"/>
    </source>
</evidence>
<dbReference type="EMBL" id="CP140154">
    <property type="protein sequence ID" value="WQG87265.1"/>
    <property type="molecule type" value="Genomic_DNA"/>
</dbReference>
<keyword evidence="5 10" id="KW-0378">Hydrolase</keyword>
<feature type="domain" description="Penicillin-binding protein transpeptidase" evidence="8">
    <location>
        <begin position="55"/>
        <end position="261"/>
    </location>
</feature>
<dbReference type="GO" id="GO:0071555">
    <property type="term" value="P:cell wall organization"/>
    <property type="evidence" value="ECO:0007669"/>
    <property type="project" value="TreeGrafter"/>
</dbReference>
<dbReference type="EC" id="3.5.2.6" evidence="3"/>
<evidence type="ECO:0000256" key="1">
    <source>
        <dbReference type="ARBA" id="ARBA00001526"/>
    </source>
</evidence>
<evidence type="ECO:0000313" key="11">
    <source>
        <dbReference type="Proteomes" id="UP000183788"/>
    </source>
</evidence>
<dbReference type="PANTHER" id="PTHR30627">
    <property type="entry name" value="PEPTIDOGLYCAN D,D-TRANSPEPTIDASE"/>
    <property type="match status" value="1"/>
</dbReference>
<evidence type="ECO:0000256" key="2">
    <source>
        <dbReference type="ARBA" id="ARBA00007898"/>
    </source>
</evidence>
<evidence type="ECO:0000256" key="6">
    <source>
        <dbReference type="ARBA" id="ARBA00023251"/>
    </source>
</evidence>
<dbReference type="InterPro" id="IPR012338">
    <property type="entry name" value="Beta-lactam/transpept-like"/>
</dbReference>
<reference evidence="9 11" key="1">
    <citation type="submission" date="2016-11" db="EMBL/GenBank/DDBJ databases">
        <authorList>
            <person name="Jaros S."/>
            <person name="Januszkiewicz K."/>
            <person name="Wedrychowicz H."/>
        </authorList>
    </citation>
    <scope>NUCLEOTIDE SEQUENCE [LARGE SCALE GENOMIC DNA]</scope>
    <source>
        <strain evidence="9 11">DSM 784</strain>
    </source>
</reference>
<feature type="signal peptide" evidence="7">
    <location>
        <begin position="1"/>
        <end position="18"/>
    </location>
</feature>
<dbReference type="PANTHER" id="PTHR30627:SF6">
    <property type="entry name" value="BETA-LACTAMASE YBXI-RELATED"/>
    <property type="match status" value="1"/>
</dbReference>
<dbReference type="RefSeq" id="WP_245801801.1">
    <property type="nucleotide sequence ID" value="NZ_CP139972.1"/>
</dbReference>
<dbReference type="GO" id="GO:0008658">
    <property type="term" value="F:penicillin binding"/>
    <property type="evidence" value="ECO:0007669"/>
    <property type="project" value="InterPro"/>
</dbReference>
<dbReference type="InterPro" id="IPR001460">
    <property type="entry name" value="PCN-bd_Tpept"/>
</dbReference>
<gene>
    <name evidence="10" type="primary">blaOXA</name>
    <name evidence="9" type="ORF">SAMN05661012_03767</name>
    <name evidence="10" type="ORF">SR876_20290</name>
</gene>
<dbReference type="NCBIfam" id="NF012161">
    <property type="entry name" value="bla_class_D_main"/>
    <property type="match status" value="1"/>
</dbReference>
<dbReference type="GO" id="GO:0005886">
    <property type="term" value="C:plasma membrane"/>
    <property type="evidence" value="ECO:0007669"/>
    <property type="project" value="TreeGrafter"/>
</dbReference>
<organism evidence="9 11">
    <name type="scientific">Chitinophaga sancti</name>
    <dbReference type="NCBI Taxonomy" id="1004"/>
    <lineage>
        <taxon>Bacteria</taxon>
        <taxon>Pseudomonadati</taxon>
        <taxon>Bacteroidota</taxon>
        <taxon>Chitinophagia</taxon>
        <taxon>Chitinophagales</taxon>
        <taxon>Chitinophagaceae</taxon>
        <taxon>Chitinophaga</taxon>
    </lineage>
</organism>
<sequence>MMKQTGWLLLLMAILVNACAPNNVHVQKEWEKYFTDNKVEGTFMLFDNGQGSFKVYNIDRAKERFLPASTFKIFNSLVGLETGVIKDTNTVIPWNGVHHEGADSVWDRDLNMQQAFRLSSVPYFQEVARRITKPVMQHWLDTIKYGNMKISRIDTFWLDNSLRISPDEQLGFVKKLYFDELPFHKLTMQWVRAVMEIEKTPKYEIRYKTGWGQEGKKQIGWIVGWIEENGHPAFFVLNIETDNPNIEMDKVRMNITKSILQDAGYMEGHK</sequence>
<dbReference type="SUPFAM" id="SSF56601">
    <property type="entry name" value="beta-lactamase/transpeptidase-like"/>
    <property type="match status" value="1"/>
</dbReference>
<comment type="similarity">
    <text evidence="2">Belongs to the class-D beta-lactamase family.</text>
</comment>
<keyword evidence="12" id="KW-1185">Reference proteome</keyword>
<proteinExistence type="inferred from homology"/>
<evidence type="ECO:0000259" key="8">
    <source>
        <dbReference type="Pfam" id="PF00905"/>
    </source>
</evidence>
<dbReference type="Proteomes" id="UP001326715">
    <property type="component" value="Chromosome"/>
</dbReference>
<protein>
    <recommendedName>
        <fullName evidence="3">beta-lactamase</fullName>
        <ecNumber evidence="3">3.5.2.6</ecNumber>
    </recommendedName>
</protein>
<accession>A0A1K1RGP9</accession>
<comment type="catalytic activity">
    <reaction evidence="1">
        <text>a beta-lactam + H2O = a substituted beta-amino acid</text>
        <dbReference type="Rhea" id="RHEA:20401"/>
        <dbReference type="ChEBI" id="CHEBI:15377"/>
        <dbReference type="ChEBI" id="CHEBI:35627"/>
        <dbReference type="ChEBI" id="CHEBI:140347"/>
        <dbReference type="EC" id="3.5.2.6"/>
    </reaction>
</comment>
<evidence type="ECO:0000256" key="3">
    <source>
        <dbReference type="ARBA" id="ARBA00012865"/>
    </source>
</evidence>
<dbReference type="GO" id="GO:0008800">
    <property type="term" value="F:beta-lactamase activity"/>
    <property type="evidence" value="ECO:0007669"/>
    <property type="project" value="UniProtKB-EC"/>
</dbReference>
<keyword evidence="6" id="KW-0046">Antibiotic resistance</keyword>
<reference evidence="10 12" key="2">
    <citation type="submission" date="2023-11" db="EMBL/GenBank/DDBJ databases">
        <title>MicrobeMod: A computational toolkit for identifying prokaryotic methylation and restriction-modification with nanopore sequencing.</title>
        <authorList>
            <person name="Crits-Christoph A."/>
            <person name="Kang S.C."/>
            <person name="Lee H."/>
            <person name="Ostrov N."/>
        </authorList>
    </citation>
    <scope>NUCLEOTIDE SEQUENCE [LARGE SCALE GENOMIC DNA]</scope>
    <source>
        <strain evidence="10 12">ATCC 23090</strain>
    </source>
</reference>
<evidence type="ECO:0000313" key="12">
    <source>
        <dbReference type="Proteomes" id="UP001326715"/>
    </source>
</evidence>
<dbReference type="Pfam" id="PF00905">
    <property type="entry name" value="Transpeptidase"/>
    <property type="match status" value="1"/>
</dbReference>
<keyword evidence="4 7" id="KW-0732">Signal</keyword>
<name>A0A1K1RGP9_9BACT</name>
<feature type="chain" id="PRO_5013267277" description="beta-lactamase" evidence="7">
    <location>
        <begin position="19"/>
        <end position="270"/>
    </location>
</feature>
<evidence type="ECO:0000313" key="10">
    <source>
        <dbReference type="EMBL" id="WQG87265.1"/>
    </source>
</evidence>
<evidence type="ECO:0000256" key="7">
    <source>
        <dbReference type="SAM" id="SignalP"/>
    </source>
</evidence>